<accession>A0A382FCA8</accession>
<organism evidence="1">
    <name type="scientific">marine metagenome</name>
    <dbReference type="NCBI Taxonomy" id="408172"/>
    <lineage>
        <taxon>unclassified sequences</taxon>
        <taxon>metagenomes</taxon>
        <taxon>ecological metagenomes</taxon>
    </lineage>
</organism>
<reference evidence="1" key="1">
    <citation type="submission" date="2018-05" db="EMBL/GenBank/DDBJ databases">
        <authorList>
            <person name="Lanie J.A."/>
            <person name="Ng W.-L."/>
            <person name="Kazmierczak K.M."/>
            <person name="Andrzejewski T.M."/>
            <person name="Davidsen T.M."/>
            <person name="Wayne K.J."/>
            <person name="Tettelin H."/>
            <person name="Glass J.I."/>
            <person name="Rusch D."/>
            <person name="Podicherti R."/>
            <person name="Tsui H.-C.T."/>
            <person name="Winkler M.E."/>
        </authorList>
    </citation>
    <scope>NUCLEOTIDE SEQUENCE</scope>
</reference>
<dbReference type="AlphaFoldDB" id="A0A382FCA8"/>
<gene>
    <name evidence="1" type="ORF">METZ01_LOCUS213169</name>
</gene>
<evidence type="ECO:0000313" key="1">
    <source>
        <dbReference type="EMBL" id="SVB60315.1"/>
    </source>
</evidence>
<name>A0A382FCA8_9ZZZZ</name>
<sequence length="98" mass="11383">MNKTKHAIIRTQQRGISNKAINLLFKEGKIINQKGGTALVLFPKWKKPTIEKNNLKDKNIKNAYMVIKVNKKKLINSHIITAGHDFKNVHKKNRKKFH</sequence>
<protein>
    <submittedName>
        <fullName evidence="1">Uncharacterized protein</fullName>
    </submittedName>
</protein>
<proteinExistence type="predicted"/>
<dbReference type="EMBL" id="UINC01049042">
    <property type="protein sequence ID" value="SVB60315.1"/>
    <property type="molecule type" value="Genomic_DNA"/>
</dbReference>